<dbReference type="CDD" id="cd05930">
    <property type="entry name" value="A_NRPS"/>
    <property type="match status" value="1"/>
</dbReference>
<dbReference type="GO" id="GO:0031177">
    <property type="term" value="F:phosphopantetheine binding"/>
    <property type="evidence" value="ECO:0007669"/>
    <property type="project" value="InterPro"/>
</dbReference>
<dbReference type="Pfam" id="PF16197">
    <property type="entry name" value="KAsynt_C_assoc"/>
    <property type="match status" value="1"/>
</dbReference>
<evidence type="ECO:0000256" key="6">
    <source>
        <dbReference type="ARBA" id="ARBA00022737"/>
    </source>
</evidence>
<dbReference type="SMART" id="SM00823">
    <property type="entry name" value="PKS_PP"/>
    <property type="match status" value="2"/>
</dbReference>
<dbReference type="PROSITE" id="PS50075">
    <property type="entry name" value="CARRIER"/>
    <property type="match status" value="2"/>
</dbReference>
<dbReference type="SUPFAM" id="SSF52777">
    <property type="entry name" value="CoA-dependent acyltransferases"/>
    <property type="match status" value="2"/>
</dbReference>
<evidence type="ECO:0000259" key="11">
    <source>
        <dbReference type="PROSITE" id="PS50075"/>
    </source>
</evidence>
<dbReference type="PROSITE" id="PS52004">
    <property type="entry name" value="KS3_2"/>
    <property type="match status" value="1"/>
</dbReference>
<dbReference type="InterPro" id="IPR023213">
    <property type="entry name" value="CAT-like_dom_sf"/>
</dbReference>
<dbReference type="InterPro" id="IPR042104">
    <property type="entry name" value="PKS_dehydratase_sf"/>
</dbReference>
<feature type="compositionally biased region" description="Low complexity" evidence="10">
    <location>
        <begin position="2498"/>
        <end position="2525"/>
    </location>
</feature>
<evidence type="ECO:0000256" key="9">
    <source>
        <dbReference type="PROSITE-ProRule" id="PRU01363"/>
    </source>
</evidence>
<dbReference type="Pfam" id="PF02801">
    <property type="entry name" value="Ketoacyl-synt_C"/>
    <property type="match status" value="1"/>
</dbReference>
<dbReference type="CDD" id="cd00833">
    <property type="entry name" value="PKS"/>
    <property type="match status" value="1"/>
</dbReference>
<dbReference type="Pfam" id="PF23114">
    <property type="entry name" value="NAD-bd_HRPKS_sdrA"/>
    <property type="match status" value="1"/>
</dbReference>
<dbReference type="GO" id="GO:0032259">
    <property type="term" value="P:methylation"/>
    <property type="evidence" value="ECO:0007669"/>
    <property type="project" value="UniProtKB-KW"/>
</dbReference>
<evidence type="ECO:0000256" key="8">
    <source>
        <dbReference type="ARBA" id="ARBA00023268"/>
    </source>
</evidence>
<evidence type="ECO:0000256" key="10">
    <source>
        <dbReference type="SAM" id="MobiDB-lite"/>
    </source>
</evidence>
<dbReference type="GO" id="GO:0016491">
    <property type="term" value="F:oxidoreductase activity"/>
    <property type="evidence" value="ECO:0007669"/>
    <property type="project" value="UniProtKB-KW"/>
</dbReference>
<dbReference type="PROSITE" id="PS00012">
    <property type="entry name" value="PHOSPHOPANTETHEINE"/>
    <property type="match status" value="1"/>
</dbReference>
<dbReference type="InterPro" id="IPR032821">
    <property type="entry name" value="PKS_assoc"/>
</dbReference>
<feature type="region of interest" description="C-terminal hotdog fold" evidence="9">
    <location>
        <begin position="1064"/>
        <end position="1215"/>
    </location>
</feature>
<feature type="active site" description="Proton donor; for dehydratase activity" evidence="9">
    <location>
        <position position="1124"/>
    </location>
</feature>
<comment type="caution">
    <text evidence="14">The sequence shown here is derived from an EMBL/GenBank/DDBJ whole genome shotgun (WGS) entry which is preliminary data.</text>
</comment>
<dbReference type="InterPro" id="IPR036291">
    <property type="entry name" value="NAD(P)-bd_dom_sf"/>
</dbReference>
<keyword evidence="5" id="KW-0808">Transferase</keyword>
<dbReference type="InterPro" id="IPR009081">
    <property type="entry name" value="PP-bd_ACP"/>
</dbReference>
<keyword evidence="6" id="KW-0677">Repeat</keyword>
<dbReference type="InterPro" id="IPR049551">
    <property type="entry name" value="PKS_DH_C"/>
</dbReference>
<dbReference type="GO" id="GO:0008168">
    <property type="term" value="F:methyltransferase activity"/>
    <property type="evidence" value="ECO:0007669"/>
    <property type="project" value="UniProtKB-KW"/>
</dbReference>
<dbReference type="Pfam" id="PF14765">
    <property type="entry name" value="PS-DH"/>
    <property type="match status" value="1"/>
</dbReference>
<evidence type="ECO:0000313" key="14">
    <source>
        <dbReference type="EMBL" id="KAG4419703.1"/>
    </source>
</evidence>
<dbReference type="InterPro" id="IPR020845">
    <property type="entry name" value="AMP-binding_CS"/>
</dbReference>
<keyword evidence="8" id="KW-0511">Multifunctional enzyme</keyword>
<name>A0A8H7TIV7_9HELO</name>
<dbReference type="InterPro" id="IPR001242">
    <property type="entry name" value="Condensation_dom"/>
</dbReference>
<evidence type="ECO:0000256" key="2">
    <source>
        <dbReference type="ARBA" id="ARBA00022553"/>
    </source>
</evidence>
<dbReference type="SUPFAM" id="SSF51735">
    <property type="entry name" value="NAD(P)-binding Rossmann-fold domains"/>
    <property type="match status" value="1"/>
</dbReference>
<dbReference type="InterPro" id="IPR020806">
    <property type="entry name" value="PKS_PP-bd"/>
</dbReference>
<keyword evidence="4" id="KW-0489">Methyltransferase</keyword>
<dbReference type="GO" id="GO:0004312">
    <property type="term" value="F:fatty acid synthase activity"/>
    <property type="evidence" value="ECO:0007669"/>
    <property type="project" value="TreeGrafter"/>
</dbReference>
<dbReference type="OrthoDB" id="329835at2759"/>
<dbReference type="GO" id="GO:0030639">
    <property type="term" value="P:polyketide biosynthetic process"/>
    <property type="evidence" value="ECO:0007669"/>
    <property type="project" value="UniProtKB-ARBA"/>
</dbReference>
<keyword evidence="3" id="KW-0436">Ligase</keyword>
<reference evidence="14" key="1">
    <citation type="submission" date="2021-02" db="EMBL/GenBank/DDBJ databases">
        <title>Genome sequence Cadophora malorum strain M34.</title>
        <authorList>
            <person name="Stefanovic E."/>
            <person name="Vu D."/>
            <person name="Scully C."/>
            <person name="Dijksterhuis J."/>
            <person name="Roader J."/>
            <person name="Houbraken J."/>
        </authorList>
    </citation>
    <scope>NUCLEOTIDE SEQUENCE</scope>
    <source>
        <strain evidence="14">M34</strain>
    </source>
</reference>
<evidence type="ECO:0000256" key="1">
    <source>
        <dbReference type="ARBA" id="ARBA00022450"/>
    </source>
</evidence>
<dbReference type="SUPFAM" id="SSF55048">
    <property type="entry name" value="Probable ACP-binding domain of malonyl-CoA ACP transacylase"/>
    <property type="match status" value="1"/>
</dbReference>
<protein>
    <recommendedName>
        <fullName evidence="16">Polyketide synthase</fullName>
    </recommendedName>
</protein>
<feature type="domain" description="Ketosynthase family 3 (KS3)" evidence="12">
    <location>
        <begin position="8"/>
        <end position="420"/>
    </location>
</feature>
<dbReference type="SUPFAM" id="SSF53335">
    <property type="entry name" value="S-adenosyl-L-methionine-dependent methyltransferases"/>
    <property type="match status" value="1"/>
</dbReference>
<keyword evidence="1" id="KW-0596">Phosphopantetheine</keyword>
<dbReference type="SUPFAM" id="SSF56801">
    <property type="entry name" value="Acetyl-CoA synthetase-like"/>
    <property type="match status" value="1"/>
</dbReference>
<dbReference type="Pfam" id="PF00698">
    <property type="entry name" value="Acyl_transf_1"/>
    <property type="match status" value="1"/>
</dbReference>
<dbReference type="PANTHER" id="PTHR43775">
    <property type="entry name" value="FATTY ACID SYNTHASE"/>
    <property type="match status" value="1"/>
</dbReference>
<dbReference type="Gene3D" id="1.10.1200.10">
    <property type="entry name" value="ACP-like"/>
    <property type="match status" value="2"/>
</dbReference>
<dbReference type="InterPro" id="IPR018201">
    <property type="entry name" value="Ketoacyl_synth_AS"/>
</dbReference>
<dbReference type="InterPro" id="IPR045851">
    <property type="entry name" value="AMP-bd_C_sf"/>
</dbReference>
<dbReference type="InterPro" id="IPR029063">
    <property type="entry name" value="SAM-dependent_MTases_sf"/>
</dbReference>
<dbReference type="Pfam" id="PF08242">
    <property type="entry name" value="Methyltransf_12"/>
    <property type="match status" value="1"/>
</dbReference>
<dbReference type="InterPro" id="IPR014030">
    <property type="entry name" value="Ketoacyl_synth_N"/>
</dbReference>
<dbReference type="Gene3D" id="3.40.50.12780">
    <property type="entry name" value="N-terminal domain of ligase-like"/>
    <property type="match status" value="1"/>
</dbReference>
<gene>
    <name evidence="14" type="ORF">IFR04_007203</name>
</gene>
<dbReference type="InterPro" id="IPR014043">
    <property type="entry name" value="Acyl_transferase_dom"/>
</dbReference>
<feature type="active site" description="Proton acceptor; for dehydratase activity" evidence="9">
    <location>
        <position position="948"/>
    </location>
</feature>
<dbReference type="InterPro" id="IPR013217">
    <property type="entry name" value="Methyltransf_12"/>
</dbReference>
<keyword evidence="2" id="KW-0597">Phosphoprotein</keyword>
<dbReference type="SMART" id="SM00825">
    <property type="entry name" value="PKS_KS"/>
    <property type="match status" value="1"/>
</dbReference>
<dbReference type="Pfam" id="PF21089">
    <property type="entry name" value="PKS_DH_N"/>
    <property type="match status" value="1"/>
</dbReference>
<feature type="compositionally biased region" description="Basic and acidic residues" evidence="10">
    <location>
        <begin position="2539"/>
        <end position="2548"/>
    </location>
</feature>
<dbReference type="PANTHER" id="PTHR43775:SF20">
    <property type="entry name" value="HYBRID PKS-NRPS SYNTHETASE APDA"/>
    <property type="match status" value="1"/>
</dbReference>
<proteinExistence type="predicted"/>
<dbReference type="InterPro" id="IPR056501">
    <property type="entry name" value="NAD-bd_HRPKS_sdrA"/>
</dbReference>
<dbReference type="GO" id="GO:0016874">
    <property type="term" value="F:ligase activity"/>
    <property type="evidence" value="ECO:0007669"/>
    <property type="project" value="UniProtKB-KW"/>
</dbReference>
<keyword evidence="15" id="KW-1185">Reference proteome</keyword>
<dbReference type="PROSITE" id="PS00455">
    <property type="entry name" value="AMP_BINDING"/>
    <property type="match status" value="1"/>
</dbReference>
<feature type="non-terminal residue" evidence="14">
    <location>
        <position position="3642"/>
    </location>
</feature>
<dbReference type="InterPro" id="IPR014031">
    <property type="entry name" value="Ketoacyl_synth_C"/>
</dbReference>
<dbReference type="SUPFAM" id="SSF47336">
    <property type="entry name" value="ACP-like"/>
    <property type="match status" value="2"/>
</dbReference>
<dbReference type="Pfam" id="PF00501">
    <property type="entry name" value="AMP-binding"/>
    <property type="match status" value="1"/>
</dbReference>
<dbReference type="PROSITE" id="PS00606">
    <property type="entry name" value="KS3_1"/>
    <property type="match status" value="1"/>
</dbReference>
<dbReference type="EMBL" id="JAFJYH010000100">
    <property type="protein sequence ID" value="KAG4419703.1"/>
    <property type="molecule type" value="Genomic_DNA"/>
</dbReference>
<dbReference type="InterPro" id="IPR020807">
    <property type="entry name" value="PKS_DH"/>
</dbReference>
<feature type="region of interest" description="N-terminal hotdog fold" evidence="9">
    <location>
        <begin position="916"/>
        <end position="1049"/>
    </location>
</feature>
<dbReference type="GO" id="GO:0006633">
    <property type="term" value="P:fatty acid biosynthetic process"/>
    <property type="evidence" value="ECO:0007669"/>
    <property type="project" value="InterPro"/>
</dbReference>
<evidence type="ECO:0000259" key="13">
    <source>
        <dbReference type="PROSITE" id="PS52019"/>
    </source>
</evidence>
<evidence type="ECO:0000259" key="12">
    <source>
        <dbReference type="PROSITE" id="PS52004"/>
    </source>
</evidence>
<dbReference type="Pfam" id="PF00550">
    <property type="entry name" value="PP-binding"/>
    <property type="match status" value="2"/>
</dbReference>
<dbReference type="Pfam" id="PF00668">
    <property type="entry name" value="Condensation"/>
    <property type="match status" value="1"/>
</dbReference>
<dbReference type="SUPFAM" id="SSF52151">
    <property type="entry name" value="FabD/lysophospholipase-like"/>
    <property type="match status" value="1"/>
</dbReference>
<evidence type="ECO:0000256" key="5">
    <source>
        <dbReference type="ARBA" id="ARBA00022679"/>
    </source>
</evidence>
<feature type="domain" description="Carrier" evidence="11">
    <location>
        <begin position="3565"/>
        <end position="3642"/>
    </location>
</feature>
<dbReference type="Gene3D" id="3.30.70.3290">
    <property type="match status" value="1"/>
</dbReference>
<dbReference type="InterPro" id="IPR036736">
    <property type="entry name" value="ACP-like_sf"/>
</dbReference>
<dbReference type="InterPro" id="IPR020841">
    <property type="entry name" value="PKS_Beta-ketoAc_synthase_dom"/>
</dbReference>
<evidence type="ECO:0000256" key="7">
    <source>
        <dbReference type="ARBA" id="ARBA00023002"/>
    </source>
</evidence>
<dbReference type="InterPro" id="IPR001227">
    <property type="entry name" value="Ac_transferase_dom_sf"/>
</dbReference>
<evidence type="ECO:0000313" key="15">
    <source>
        <dbReference type="Proteomes" id="UP000664132"/>
    </source>
</evidence>
<dbReference type="Gene3D" id="3.40.47.10">
    <property type="match status" value="1"/>
</dbReference>
<dbReference type="SMART" id="SM00827">
    <property type="entry name" value="PKS_AT"/>
    <property type="match status" value="1"/>
</dbReference>
<dbReference type="InterPro" id="IPR049552">
    <property type="entry name" value="PKS_DH_N"/>
</dbReference>
<dbReference type="InterPro" id="IPR050091">
    <property type="entry name" value="PKS_NRPS_Biosynth_Enz"/>
</dbReference>
<dbReference type="Gene3D" id="3.30.300.30">
    <property type="match status" value="1"/>
</dbReference>
<organism evidence="14 15">
    <name type="scientific">Cadophora malorum</name>
    <dbReference type="NCBI Taxonomy" id="108018"/>
    <lineage>
        <taxon>Eukaryota</taxon>
        <taxon>Fungi</taxon>
        <taxon>Dikarya</taxon>
        <taxon>Ascomycota</taxon>
        <taxon>Pezizomycotina</taxon>
        <taxon>Leotiomycetes</taxon>
        <taxon>Helotiales</taxon>
        <taxon>Ploettnerulaceae</taxon>
        <taxon>Cadophora</taxon>
    </lineage>
</organism>
<dbReference type="Gene3D" id="3.40.50.150">
    <property type="entry name" value="Vaccinia Virus protein VP39"/>
    <property type="match status" value="1"/>
</dbReference>
<dbReference type="Pfam" id="PF08659">
    <property type="entry name" value="KR"/>
    <property type="match status" value="1"/>
</dbReference>
<dbReference type="InterPro" id="IPR042099">
    <property type="entry name" value="ANL_N_sf"/>
</dbReference>
<dbReference type="PROSITE" id="PS52019">
    <property type="entry name" value="PKS_MFAS_DH"/>
    <property type="match status" value="1"/>
</dbReference>
<dbReference type="SMART" id="SM00822">
    <property type="entry name" value="PKS_KR"/>
    <property type="match status" value="1"/>
</dbReference>
<dbReference type="InterPro" id="IPR057326">
    <property type="entry name" value="KR_dom"/>
</dbReference>
<evidence type="ECO:0008006" key="16">
    <source>
        <dbReference type="Google" id="ProtNLM"/>
    </source>
</evidence>
<dbReference type="InterPro" id="IPR006162">
    <property type="entry name" value="Ppantetheine_attach_site"/>
</dbReference>
<dbReference type="Gene3D" id="3.30.559.30">
    <property type="entry name" value="Nonribosomal peptide synthetase, condensation domain"/>
    <property type="match status" value="1"/>
</dbReference>
<feature type="domain" description="PKS/mFAS DH" evidence="13">
    <location>
        <begin position="916"/>
        <end position="1215"/>
    </location>
</feature>
<dbReference type="GO" id="GO:0004315">
    <property type="term" value="F:3-oxoacyl-[acyl-carrier-protein] synthase activity"/>
    <property type="evidence" value="ECO:0007669"/>
    <property type="project" value="InterPro"/>
</dbReference>
<evidence type="ECO:0000256" key="4">
    <source>
        <dbReference type="ARBA" id="ARBA00022603"/>
    </source>
</evidence>
<dbReference type="InterPro" id="IPR016035">
    <property type="entry name" value="Acyl_Trfase/lysoPLipase"/>
</dbReference>
<feature type="region of interest" description="Disordered" evidence="10">
    <location>
        <begin position="2496"/>
        <end position="2554"/>
    </location>
</feature>
<evidence type="ECO:0000256" key="3">
    <source>
        <dbReference type="ARBA" id="ARBA00022598"/>
    </source>
</evidence>
<dbReference type="Gene3D" id="3.10.129.110">
    <property type="entry name" value="Polyketide synthase dehydratase"/>
    <property type="match status" value="1"/>
</dbReference>
<dbReference type="InterPro" id="IPR013968">
    <property type="entry name" value="PKS_KR"/>
</dbReference>
<dbReference type="InterPro" id="IPR016039">
    <property type="entry name" value="Thiolase-like"/>
</dbReference>
<dbReference type="InterPro" id="IPR016036">
    <property type="entry name" value="Malonyl_transacylase_ACP-bd"/>
</dbReference>
<dbReference type="SUPFAM" id="SSF53901">
    <property type="entry name" value="Thiolase-like"/>
    <property type="match status" value="1"/>
</dbReference>
<dbReference type="InterPro" id="IPR049900">
    <property type="entry name" value="PKS_mFAS_DH"/>
</dbReference>
<dbReference type="Gene3D" id="3.30.559.10">
    <property type="entry name" value="Chloramphenicol acetyltransferase-like domain"/>
    <property type="match status" value="1"/>
</dbReference>
<dbReference type="Proteomes" id="UP000664132">
    <property type="component" value="Unassembled WGS sequence"/>
</dbReference>
<dbReference type="CDD" id="cd19532">
    <property type="entry name" value="C_PKS-NRPS"/>
    <property type="match status" value="1"/>
</dbReference>
<dbReference type="Pfam" id="PF00109">
    <property type="entry name" value="ketoacyl-synt"/>
    <property type="match status" value="2"/>
</dbReference>
<dbReference type="Gene3D" id="3.40.366.10">
    <property type="entry name" value="Malonyl-Coenzyme A Acyl Carrier Protein, domain 2"/>
    <property type="match status" value="1"/>
</dbReference>
<dbReference type="GO" id="GO:0009403">
    <property type="term" value="P:toxin biosynthetic process"/>
    <property type="evidence" value="ECO:0007669"/>
    <property type="project" value="UniProtKB-ARBA"/>
</dbReference>
<sequence length="3642" mass="399161">MGSLQPVREPIAIIGSGCRFPGDANSLSKLWKLLEQPRDVSEPIASERFNVDRFYHPTGHHHGTTNVKDAYFIPGNARKFDAPFFNVLPSEADSMDPQHRSDTAVFIGLMSYDYSGIASRDPNFIPTYLSSGTANSNAAARISYHFDCHGPSMTIDTACSSSLVAIHQAVQVLRDGASRIAIAGGTNLILDSGNFIAGSKMNMLSPTGHSRMWDADADGYARGEGVGAVLLKTLRSALEDGDDIECIVRETGINQDGKTTGITMPSASAQAALIRSTYAKAGLDLTIKSNRCQYFEAHGTGTPAGDPQEAEALREAFFGYGDTDPDDVLYVGSVKTVIGHTEGTAGIAGVLKASVALKHSVIPPNLLLNRLNTNVEPFYTNMQILQKPQAWPQTAADTPRRASVNSFGFGGTNAHAILESYDSIIPMVADTPPCIPFVFSAASNKSLEGIISVYLSYIKETPSIDLRRLAYTLSCRRSNLAVKATFSASTVSELCSSIEARLEPSSSGSKLGGVRSTENSGVLGVFTGQGAQWAGMGAALINAFPAAQRIIEAMDRSLASLPAEDRPTWRILEELSAAEETTRIGEAVFSQTLCTAVQVVLVDLLRSAGVTFKAVVGHSSGEIAAAYASGFISAHDAIRVSYYRGYYAQLASGPEGIAGSMIAVGTTFEDGKAMCDLEDFEGRITVAANNSPESITISGDSDAIAEVIVLFEEEGKSVRQLKVNTAYHSHHMILCSDAYVEAITRCNIEILDPENDAPIWYSSVDGGVRVEGDGSLRANYWAENMVKPVLFAQAIECAMEECGRFDTALEVGPHPALKRPVAQINQQLRMEMVPYSGVLHRGKDDFRSFLDCIGFIWSRCGGSAVDFDSFQKAHYSDNSYSVVLKDLPTYAWSHDRDYWTECRGGKVYRTHETSIHEFLGRRTPDGMQNQWRWENVLSVRELPWLSGHALQGQTVLPATGYIALAMEAANQMANGRPVRLIELTNLVISKAIAIDDDVGTEVAVTMSDITESKDSSITAKYTCYSSVSRISGVMAVSATAEVEVVLGENAPNDLPTPMKLDLAMADIDVDTFYEALTELGYGYSGDFRAMSDLTRRLGMATGVILPPAEDHAVSKLPFYPSMLDTALQGMFAAFSAPNDGRLWTLHAPTGMQRVSLIPSLCTENMPKPVSFTCTVSASTPNNITGDISVYSTDDSQTFIEIEGLVCHPFSQATEADDCHLFSDTVWNVASPNGDILLGNNRASAGQLKKAYDCERVALYYMRFLHESISETERASIDIPQHHEALFESIARVIELVSAGKHAYASKEWLSDNHEQILSIMELYGSDADFNIMRAVGENLPAVVRGETTILEHMTKDNRLDNYYIDALGFDHAYDVATGMVAQFVHRYPHMNIIEIGGGTGGATAPILSEIGTAFSSYTFTDIGVGFLMKAQDMFKDKDYANKMVFKPLDIEKDVTSQGFVAHSYDIVLAANVLHATHKLDETLKNARKLLKPGGYLVMLEIVDNRPLRVGLVFGGLPGWWVGRDDGRRYAPTIELTQWNKILKRNGFSGIDTFTPLDDPLVYLASVFVSQAVDETVLAIRRPLSSPLDRIPVANLLIIGGDSMESSRLIEDAEPLLRARSGQVITATTLDDLQGVDIPSMCTVLSLVEIDGPMFKTMTKEHWQVLKNIFTAARNVLWLTRGYRCQDPHAAMTVGFMRCITYELPQLRTQLLDIDQSKVVNGTLLAEMLLRLHIAEELETADQKDNLVWTAETEVVVENELLVIPRMKPQVEQNKRYNSAKRPITKLSTLDSCPVSLEWLQDGYVLRDSPDIVRRHDDSHTLIEVQSSLMSAIRIPAGRFFFSVGVEKQTGAKKFSASLMNASTISVPKDWSIAVDLPADSEVQFLTAIVDQILKDIICAALPAGGIFLVHEPTPALVRMLSTTKTCRAVFTTCTKREEQYWTYIHPQSSSRAIKTLLPSDISLFINLSSDASSQGVALKLSTILPPLCQRADSSFILSNESYNPVPSSVGISDMLHKVSAGALSFLAANTTNISPLPEVSATKLSGPDHLDPFSVVSWRLETEITTLIEPVDARKHLFQSDKTYWLVGLAGDLGQSLCDWMADHGARFIVLMSRTRRVEEPWIKKHKTNGVTVSFMAGDVTNRNDVRGVYNQITSKFPPVAGVANGALVLQDQAFEGMDLETFQKVVKPKIDGTVFLSELFEENTLDFFIAFSSVVATLGNSGQSAYSAANSFCKALINQRRERGLAGSVIDLSRIAGVGYVDREVKSLKMSEKQLKRLMNVSMPMSEPDLHQVFAEAIVSGRPDSGLKSELISGIRTLNIEEDSRVYWAAQVKFSHFVRIQEHAGDEKGSKVTRVPVRKLLQAAKSPEQVVTILRNAFIAKLNASLNLSEGESIDGSTPLIDLGLDSLVAVDVRTWFLQELKVDLPVLKILGGASAVDLIGFAADKLPKEFLPQLGEGLKYDAKSIPEEAPPTATQVVHSQPQNPQWTVQASIEGEAAPAKTSSPSASSTSDYKSSPPLSSASTADDDVPTEPSESESVIHDTKQEEIQIEGQEVDAVAEAKIDHPDILRDEPMSYEQSSFWFLGKYLEDRTAFNITFWVEVKGSIDATRLEKAVDLVAQGHEVLRTVFTTNENGPCQRIMKTPKFRLTQHPVQSREDFLEVFTSLKSHVFDIENGDTIKLVLCEQSDKVFYFALGFHHILMDGTSTNVLFANLQQAYNDGVFPAPALQYPDWAAKQRAYVESPDSTVDKTYWSRELATIPPALPLFPMSSQGSRKTLRRYHMLRASANLGADMTARVKERCRNLKISPAYFHLAVWKTLLFRFLNTDHVCLGINDMNRTDTKDAGVIGNLMNILPVQFRYNPAQNFLHAVKEARAKVTTALAHAKVPFDVILSELNIPRDPTRSPVFQSSFDYRETFKKSFLDHETYSPPEGLNRNSNGYDISLGALESLEGESTIYVGAQNSLYTMEDAEIILKSYVHLLETFTERPATRVDRPSLFAKADIEKGLALGISPPIGSTWPETLVHRVEQMIDSRSTFIALKDGYGKTLTYAEMGNRIQTITASLLAIGQLEDSPRIGVFQQPSVDWICSMLAILRVGAVCLPLESRNGFPRLATIVKISGPIAVLVDSTTIEDAKKLGLEKTTIINVSQLNLPSTTQIPITAKPENPALILFTSGTTGVPKGIVLKHSGTVNVIESLVQRYELDQEVVIQHTAFSFDMSIDEIFIGLGSGGSLYIVDTARRGDSRALMEIIANEGITYTRTTPSGYLSWIRHGADLVAGNTSWKHAFAGGDKMSDSLRQAFRSLGLPNLKLYQSYGPSEVSVTAIKGLVPYHDPTSTSENIPLGQPLHGYSIMILSPFLTPLPPGVPGEIFIGGAGVSLGYLNDSSLTSQKFLHNPYAPPEYVARGWTRMYRSGDRATMTATGDLLFHGRMEGDLQVKLSGVRVELQDIENCILQTSKGVLVDVVCTVRGSGNDTDSKFVVAHAVFSPDFSKDEMERREFIIGLLGRLPLPSYMVPATIIPIENMPLNVHMKRDRGAIAALPLPVSQCSFMNSNTTSDGTKDQELTPLEKEIRDLWLTVLPKEMAAGTRTSDADFFRCGGSSLAMIELQSGIRKKFTVVLSLQDLFEASKLGEMAERVRE</sequence>
<keyword evidence="7" id="KW-0560">Oxidoreductase</keyword>
<feature type="domain" description="Carrier" evidence="11">
    <location>
        <begin position="2366"/>
        <end position="2448"/>
    </location>
</feature>
<dbReference type="Gene3D" id="3.40.50.720">
    <property type="entry name" value="NAD(P)-binding Rossmann-like Domain"/>
    <property type="match status" value="2"/>
</dbReference>
<dbReference type="SMART" id="SM00826">
    <property type="entry name" value="PKS_DH"/>
    <property type="match status" value="1"/>
</dbReference>
<dbReference type="InterPro" id="IPR000873">
    <property type="entry name" value="AMP-dep_synth/lig_dom"/>
</dbReference>
<accession>A0A8H7TIV7</accession>